<evidence type="ECO:0008006" key="3">
    <source>
        <dbReference type="Google" id="ProtNLM"/>
    </source>
</evidence>
<protein>
    <recommendedName>
        <fullName evidence="3">LamG domain-containing protein</fullName>
    </recommendedName>
</protein>
<reference evidence="1 2" key="1">
    <citation type="submission" date="2023-12" db="EMBL/GenBank/DDBJ databases">
        <title>Amycolatopsis sp. V23-08.</title>
        <authorList>
            <person name="Somphong A."/>
        </authorList>
    </citation>
    <scope>NUCLEOTIDE SEQUENCE [LARGE SCALE GENOMIC DNA]</scope>
    <source>
        <strain evidence="1 2">V23-08</strain>
    </source>
</reference>
<proteinExistence type="predicted"/>
<dbReference type="Proteomes" id="UP001304298">
    <property type="component" value="Unassembled WGS sequence"/>
</dbReference>
<comment type="caution">
    <text evidence="1">The sequence shown here is derived from an EMBL/GenBank/DDBJ whole genome shotgun (WGS) entry which is preliminary data.</text>
</comment>
<keyword evidence="2" id="KW-1185">Reference proteome</keyword>
<name>A0ABU5RN29_9PSEU</name>
<dbReference type="Gene3D" id="2.60.120.200">
    <property type="match status" value="1"/>
</dbReference>
<dbReference type="RefSeq" id="WP_323337850.1">
    <property type="nucleotide sequence ID" value="NZ_JAYFSI010000027.1"/>
</dbReference>
<dbReference type="EMBL" id="JAYFSI010000027">
    <property type="protein sequence ID" value="MEA5367717.1"/>
    <property type="molecule type" value="Genomic_DNA"/>
</dbReference>
<evidence type="ECO:0000313" key="2">
    <source>
        <dbReference type="Proteomes" id="UP001304298"/>
    </source>
</evidence>
<accession>A0ABU5RN29</accession>
<gene>
    <name evidence="1" type="ORF">VA596_49860</name>
</gene>
<organism evidence="1 2">
    <name type="scientific">Amycolatopsis heterodermiae</name>
    <dbReference type="NCBI Taxonomy" id="3110235"/>
    <lineage>
        <taxon>Bacteria</taxon>
        <taxon>Bacillati</taxon>
        <taxon>Actinomycetota</taxon>
        <taxon>Actinomycetes</taxon>
        <taxon>Pseudonocardiales</taxon>
        <taxon>Pseudonocardiaceae</taxon>
        <taxon>Amycolatopsis</taxon>
    </lineage>
</organism>
<sequence length="253" mass="26359">MTVIAAYNFAQTGNVAKDFGPGGFDLNLSGSAGVQTTGGRFGPALGKTGAAMPTLPSGVLAALQASNTRAVCFWAYGAGTTWWVRCQVDVAGDGTGTFGVLLLSGFMAGQVRDSSQNLASRPQADPPGTEQHWYLLAYDHTTGSIDLYRDNVLTTPGPPNGHSSFAAETALSTAAEAINLLETSDTTSRLSELRFLTHVPDATERAALMATPVGPPASGVKLWTGSAWTDTPPPRRYDGAAWQTTPAVRPIGT</sequence>
<evidence type="ECO:0000313" key="1">
    <source>
        <dbReference type="EMBL" id="MEA5367717.1"/>
    </source>
</evidence>